<gene>
    <name evidence="2" type="ORF">FWK35_00007971</name>
</gene>
<keyword evidence="3" id="KW-1185">Reference proteome</keyword>
<dbReference type="Proteomes" id="UP000478052">
    <property type="component" value="Unassembled WGS sequence"/>
</dbReference>
<dbReference type="PANTHER" id="PTHR38681">
    <property type="entry name" value="RETROVIRUS-RELATED POL POLYPROTEIN FROM TRANSPOSON 412-LIKE PROTEIN-RELATED"/>
    <property type="match status" value="1"/>
</dbReference>
<dbReference type="InterPro" id="IPR012337">
    <property type="entry name" value="RNaseH-like_sf"/>
</dbReference>
<dbReference type="PROSITE" id="PS50994">
    <property type="entry name" value="INTEGRASE"/>
    <property type="match status" value="1"/>
</dbReference>
<evidence type="ECO:0000313" key="2">
    <source>
        <dbReference type="EMBL" id="KAF0767389.1"/>
    </source>
</evidence>
<dbReference type="SUPFAM" id="SSF53098">
    <property type="entry name" value="Ribonuclease H-like"/>
    <property type="match status" value="1"/>
</dbReference>
<organism evidence="2 3">
    <name type="scientific">Aphis craccivora</name>
    <name type="common">Cowpea aphid</name>
    <dbReference type="NCBI Taxonomy" id="307492"/>
    <lineage>
        <taxon>Eukaryota</taxon>
        <taxon>Metazoa</taxon>
        <taxon>Ecdysozoa</taxon>
        <taxon>Arthropoda</taxon>
        <taxon>Hexapoda</taxon>
        <taxon>Insecta</taxon>
        <taxon>Pterygota</taxon>
        <taxon>Neoptera</taxon>
        <taxon>Paraneoptera</taxon>
        <taxon>Hemiptera</taxon>
        <taxon>Sternorrhyncha</taxon>
        <taxon>Aphidomorpha</taxon>
        <taxon>Aphidoidea</taxon>
        <taxon>Aphididae</taxon>
        <taxon>Aphidini</taxon>
        <taxon>Aphis</taxon>
        <taxon>Aphis</taxon>
    </lineage>
</organism>
<protein>
    <recommendedName>
        <fullName evidence="1">Integrase catalytic domain-containing protein</fullName>
    </recommendedName>
</protein>
<dbReference type="InterPro" id="IPR001584">
    <property type="entry name" value="Integrase_cat-core"/>
</dbReference>
<reference evidence="2 3" key="1">
    <citation type="submission" date="2019-08" db="EMBL/GenBank/DDBJ databases">
        <title>Whole genome of Aphis craccivora.</title>
        <authorList>
            <person name="Voronova N.V."/>
            <person name="Shulinski R.S."/>
            <person name="Bandarenka Y.V."/>
            <person name="Zhorov D.G."/>
            <person name="Warner D."/>
        </authorList>
    </citation>
    <scope>NUCLEOTIDE SEQUENCE [LARGE SCALE GENOMIC DNA]</scope>
    <source>
        <strain evidence="2">180601</strain>
        <tissue evidence="2">Whole Body</tissue>
    </source>
</reference>
<comment type="caution">
    <text evidence="2">The sequence shown here is derived from an EMBL/GenBank/DDBJ whole genome shotgun (WGS) entry which is preliminary data.</text>
</comment>
<dbReference type="Gene3D" id="3.30.420.10">
    <property type="entry name" value="Ribonuclease H-like superfamily/Ribonuclease H"/>
    <property type="match status" value="1"/>
</dbReference>
<evidence type="ECO:0000313" key="3">
    <source>
        <dbReference type="Proteomes" id="UP000478052"/>
    </source>
</evidence>
<dbReference type="Pfam" id="PF13683">
    <property type="entry name" value="rve_3"/>
    <property type="match status" value="1"/>
</dbReference>
<dbReference type="PANTHER" id="PTHR38681:SF1">
    <property type="entry name" value="RETROVIRUS-RELATED POL POLYPROTEIN FROM TRANSPOSON 412-LIKE PROTEIN"/>
    <property type="match status" value="1"/>
</dbReference>
<dbReference type="AlphaFoldDB" id="A0A6G0Z9C0"/>
<feature type="domain" description="Integrase catalytic" evidence="1">
    <location>
        <begin position="22"/>
        <end position="117"/>
    </location>
</feature>
<accession>A0A6G0Z9C0</accession>
<evidence type="ECO:0000259" key="1">
    <source>
        <dbReference type="PROSITE" id="PS50994"/>
    </source>
</evidence>
<dbReference type="OrthoDB" id="6617107at2759"/>
<name>A0A6G0Z9C0_APHCR</name>
<proteinExistence type="predicted"/>
<dbReference type="InterPro" id="IPR036397">
    <property type="entry name" value="RNaseH_sf"/>
</dbReference>
<dbReference type="EMBL" id="VUJU01000978">
    <property type="protein sequence ID" value="KAF0767389.1"/>
    <property type="molecule type" value="Genomic_DNA"/>
</dbReference>
<sequence length="228" mass="25725">MGCIPIKNKQYKFSLCSGVDSFGTSAVAGLRTLFTTFGVQHTRSSPYHPQYNGMVERFHQTLKSALIAHESTDWPSKLPIVLLALRNTIKAGFEHTPAELVYGTTLRLPGELFHHAPPEPRIHDLVVSLRKSMSQLLYTSGTNHDARRATFVPADLSQVSHVFMRIDAVRPPLQPRYEGPFAVLERREKTFNVQQDNSTAWISIDRLKPAFITREDLIADHSYARNSV</sequence>
<dbReference type="GO" id="GO:0015074">
    <property type="term" value="P:DNA integration"/>
    <property type="evidence" value="ECO:0007669"/>
    <property type="project" value="InterPro"/>
</dbReference>
<dbReference type="GO" id="GO:0003676">
    <property type="term" value="F:nucleic acid binding"/>
    <property type="evidence" value="ECO:0007669"/>
    <property type="project" value="InterPro"/>
</dbReference>